<keyword evidence="1" id="KW-0812">Transmembrane</keyword>
<dbReference type="RefSeq" id="WP_245908588.1">
    <property type="nucleotide sequence ID" value="NZ_PVZG01000021.1"/>
</dbReference>
<feature type="chain" id="PRO_5015498084" evidence="2">
    <location>
        <begin position="25"/>
        <end position="330"/>
    </location>
</feature>
<keyword evidence="1" id="KW-1133">Transmembrane helix</keyword>
<feature type="transmembrane region" description="Helical" evidence="1">
    <location>
        <begin position="234"/>
        <end position="254"/>
    </location>
</feature>
<organism evidence="3 4">
    <name type="scientific">Pseudosporangium ferrugineum</name>
    <dbReference type="NCBI Taxonomy" id="439699"/>
    <lineage>
        <taxon>Bacteria</taxon>
        <taxon>Bacillati</taxon>
        <taxon>Actinomycetota</taxon>
        <taxon>Actinomycetes</taxon>
        <taxon>Micromonosporales</taxon>
        <taxon>Micromonosporaceae</taxon>
        <taxon>Pseudosporangium</taxon>
    </lineage>
</organism>
<dbReference type="Proteomes" id="UP000239209">
    <property type="component" value="Unassembled WGS sequence"/>
</dbReference>
<name>A0A2T0RIJ8_9ACTN</name>
<gene>
    <name evidence="3" type="ORF">CLV70_1215</name>
</gene>
<reference evidence="3 4" key="1">
    <citation type="submission" date="2018-03" db="EMBL/GenBank/DDBJ databases">
        <title>Genomic Encyclopedia of Archaeal and Bacterial Type Strains, Phase II (KMG-II): from individual species to whole genera.</title>
        <authorList>
            <person name="Goeker M."/>
        </authorList>
    </citation>
    <scope>NUCLEOTIDE SEQUENCE [LARGE SCALE GENOMIC DNA]</scope>
    <source>
        <strain evidence="3 4">DSM 45348</strain>
    </source>
</reference>
<feature type="transmembrane region" description="Helical" evidence="1">
    <location>
        <begin position="261"/>
        <end position="282"/>
    </location>
</feature>
<evidence type="ECO:0000313" key="4">
    <source>
        <dbReference type="Proteomes" id="UP000239209"/>
    </source>
</evidence>
<keyword evidence="1" id="KW-0472">Membrane</keyword>
<keyword evidence="4" id="KW-1185">Reference proteome</keyword>
<comment type="caution">
    <text evidence="3">The sequence shown here is derived from an EMBL/GenBank/DDBJ whole genome shotgun (WGS) entry which is preliminary data.</text>
</comment>
<keyword evidence="2" id="KW-0732">Signal</keyword>
<feature type="transmembrane region" description="Helical" evidence="1">
    <location>
        <begin position="210"/>
        <end position="228"/>
    </location>
</feature>
<proteinExistence type="predicted"/>
<evidence type="ECO:0000313" key="3">
    <source>
        <dbReference type="EMBL" id="PRY21005.1"/>
    </source>
</evidence>
<dbReference type="AlphaFoldDB" id="A0A2T0RIJ8"/>
<dbReference type="EMBL" id="PVZG01000021">
    <property type="protein sequence ID" value="PRY21005.1"/>
    <property type="molecule type" value="Genomic_DNA"/>
</dbReference>
<evidence type="ECO:0000256" key="1">
    <source>
        <dbReference type="SAM" id="Phobius"/>
    </source>
</evidence>
<sequence>MRRGVLFLAVLAGALLVPAAPASAHGGEAPDATAYRIEVTGLSVAAPGLTVRVVEAGARLELTNDTGRTVEVLGYSGEPYLEVRPDGTYQNVNSPAAYTNRTLGGDTPVPSNAGPAAAPQWDRISGDRTVRWHDQRIRWAGADPPPEAAADPSRPHKLRDWSVPLRQGVTTFAATGTLTWEPPPPAWAWWAGAIVLAAGVTAAGLRLRRGIGAVAVVAGTIALAYAVTRTTVGVGGQAPAIGAAAIAVAAGVLTLRGGTPFVLVVGGAALAVFGGLADAGVFTQAVVDFPGPGWAARAAVLFAIGAGAGVGATGALRLRSPAPAPISSDA</sequence>
<evidence type="ECO:0000256" key="2">
    <source>
        <dbReference type="SAM" id="SignalP"/>
    </source>
</evidence>
<feature type="transmembrane region" description="Helical" evidence="1">
    <location>
        <begin position="294"/>
        <end position="316"/>
    </location>
</feature>
<accession>A0A2T0RIJ8</accession>
<feature type="signal peptide" evidence="2">
    <location>
        <begin position="1"/>
        <end position="24"/>
    </location>
</feature>
<protein>
    <submittedName>
        <fullName evidence="3">Uncharacterized protein</fullName>
    </submittedName>
</protein>
<feature type="transmembrane region" description="Helical" evidence="1">
    <location>
        <begin position="187"/>
        <end position="205"/>
    </location>
</feature>